<proteinExistence type="predicted"/>
<dbReference type="Pfam" id="PF10151">
    <property type="entry name" value="TMEM214"/>
    <property type="match status" value="1"/>
</dbReference>
<reference evidence="2" key="1">
    <citation type="journal article" date="2023" name="Plant J.">
        <title>Genome sequences and population genomics provide insights into the demographic history, inbreeding, and mutation load of two 'living fossil' tree species of Dipteronia.</title>
        <authorList>
            <person name="Feng Y."/>
            <person name="Comes H.P."/>
            <person name="Chen J."/>
            <person name="Zhu S."/>
            <person name="Lu R."/>
            <person name="Zhang X."/>
            <person name="Li P."/>
            <person name="Qiu J."/>
            <person name="Olsen K.M."/>
            <person name="Qiu Y."/>
        </authorList>
    </citation>
    <scope>NUCLEOTIDE SEQUENCE</scope>
    <source>
        <strain evidence="2">NBL</strain>
    </source>
</reference>
<accession>A0AAE0AQM2</accession>
<name>A0AAE0AQM2_9ROSI</name>
<feature type="compositionally biased region" description="Low complexity" evidence="1">
    <location>
        <begin position="83"/>
        <end position="95"/>
    </location>
</feature>
<evidence type="ECO:0000313" key="2">
    <source>
        <dbReference type="EMBL" id="KAK3222080.1"/>
    </source>
</evidence>
<feature type="compositionally biased region" description="Polar residues" evidence="1">
    <location>
        <begin position="8"/>
        <end position="24"/>
    </location>
</feature>
<dbReference type="Proteomes" id="UP001281410">
    <property type="component" value="Unassembled WGS sequence"/>
</dbReference>
<dbReference type="PANTHER" id="PTHR13448:SF14">
    <property type="entry name" value="F26K24.17 PROTEIN"/>
    <property type="match status" value="1"/>
</dbReference>
<feature type="compositionally biased region" description="Low complexity" evidence="1">
    <location>
        <begin position="43"/>
        <end position="60"/>
    </location>
</feature>
<feature type="region of interest" description="Disordered" evidence="1">
    <location>
        <begin position="1"/>
        <end position="138"/>
    </location>
</feature>
<organism evidence="2 3">
    <name type="scientific">Dipteronia sinensis</name>
    <dbReference type="NCBI Taxonomy" id="43782"/>
    <lineage>
        <taxon>Eukaryota</taxon>
        <taxon>Viridiplantae</taxon>
        <taxon>Streptophyta</taxon>
        <taxon>Embryophyta</taxon>
        <taxon>Tracheophyta</taxon>
        <taxon>Spermatophyta</taxon>
        <taxon>Magnoliopsida</taxon>
        <taxon>eudicotyledons</taxon>
        <taxon>Gunneridae</taxon>
        <taxon>Pentapetalae</taxon>
        <taxon>rosids</taxon>
        <taxon>malvids</taxon>
        <taxon>Sapindales</taxon>
        <taxon>Sapindaceae</taxon>
        <taxon>Hippocastanoideae</taxon>
        <taxon>Acereae</taxon>
        <taxon>Dipteronia</taxon>
    </lineage>
</organism>
<evidence type="ECO:0000256" key="1">
    <source>
        <dbReference type="SAM" id="MobiDB-lite"/>
    </source>
</evidence>
<protein>
    <recommendedName>
        <fullName evidence="4">Transmembrane protein 214-A</fullName>
    </recommendedName>
</protein>
<keyword evidence="3" id="KW-1185">Reference proteome</keyword>
<feature type="compositionally biased region" description="Acidic residues" evidence="1">
    <location>
        <begin position="106"/>
        <end position="115"/>
    </location>
</feature>
<dbReference type="GO" id="GO:0005783">
    <property type="term" value="C:endoplasmic reticulum"/>
    <property type="evidence" value="ECO:0007669"/>
    <property type="project" value="TreeGrafter"/>
</dbReference>
<sequence>MEPGIVESNVNGDAFETTNTTTNVDHGWQKVSYAKRQKKSAKPSDPAAASSRANGAVANGDKSSVFRSLEQHSEERRRRIVGAQQAAAAANAADAAPRRSKHRSDDEDEDEDSDAEAAAAENGKAGEAKKVKQKKPKKPKITVAEAAAKIDAADLGAFLVDVSSTYGDQQDIQMMRFADYFGRAFSAVNASQFPWMKMFRESPVAKIADIPLSHISDDVYKTSVDWINQRSPEALGSFILWSLDSILTDLETHQAGAKGSKKAAQQASSKSQVAMFLALAMVLKRKPDVLTSVLPTLREKPKYQGQDKLPVIVWMITQASQGELAVGLYSWAHNLLLMVGGKSCNPLSRDIILQLVERILSTPKAHTILVNGAVRKGERLMPPSALETLLRLTFPSTSARVKATERFEAIYPVLKEVALAGALGSKAMKQVAQQILNFAIKAAGESTSELSREAAGIFIWCLSQNADCYKQWDKVYQDNLEASVAVLKKLSEEWKEYSVKISPFDPLRTTLQNFRHKNEQALASGAEAAREKHYKNADKYCKSILGRVSRGHGCLKSMAFLVVAVAVGAAVMSQNLESLDWKKLAVVINSQLPF</sequence>
<evidence type="ECO:0008006" key="4">
    <source>
        <dbReference type="Google" id="ProtNLM"/>
    </source>
</evidence>
<dbReference type="AlphaFoldDB" id="A0AAE0AQM2"/>
<evidence type="ECO:0000313" key="3">
    <source>
        <dbReference type="Proteomes" id="UP001281410"/>
    </source>
</evidence>
<dbReference type="InterPro" id="IPR019308">
    <property type="entry name" value="TMEM214"/>
</dbReference>
<dbReference type="EMBL" id="JANJYJ010000003">
    <property type="protein sequence ID" value="KAK3222080.1"/>
    <property type="molecule type" value="Genomic_DNA"/>
</dbReference>
<comment type="caution">
    <text evidence="2">The sequence shown here is derived from an EMBL/GenBank/DDBJ whole genome shotgun (WGS) entry which is preliminary data.</text>
</comment>
<gene>
    <name evidence="2" type="ORF">Dsin_009105</name>
</gene>
<dbReference type="GO" id="GO:0005794">
    <property type="term" value="C:Golgi apparatus"/>
    <property type="evidence" value="ECO:0007669"/>
    <property type="project" value="TreeGrafter"/>
</dbReference>
<dbReference type="PANTHER" id="PTHR13448">
    <property type="entry name" value="TRANSMEMBRANE PROTEIN 214"/>
    <property type="match status" value="1"/>
</dbReference>